<feature type="binding site" evidence="5 7">
    <location>
        <begin position="64"/>
        <end position="69"/>
    </location>
    <ligand>
        <name>FMN</name>
        <dbReference type="ChEBI" id="CHEBI:58210"/>
    </ligand>
</feature>
<feature type="binding site" evidence="5 6">
    <location>
        <begin position="194"/>
        <end position="196"/>
    </location>
    <ligand>
        <name>substrate</name>
    </ligand>
</feature>
<comment type="pathway">
    <text evidence="5">Cofactor metabolism; pyridoxal 5'-phosphate salvage; pyridoxal 5'-phosphate from pyridoxine 5'-phosphate: step 1/1.</text>
</comment>
<comment type="cofactor">
    <cofactor evidence="5 7">
        <name>FMN</name>
        <dbReference type="ChEBI" id="CHEBI:58210"/>
    </cofactor>
    <text evidence="5 7">Binds 1 FMN per subunit.</text>
</comment>
<evidence type="ECO:0000256" key="1">
    <source>
        <dbReference type="ARBA" id="ARBA00007301"/>
    </source>
</evidence>
<protein>
    <recommendedName>
        <fullName evidence="5">Pyridoxine/pyridoxamine 5'-phosphate oxidase</fullName>
        <ecNumber evidence="5">1.4.3.5</ecNumber>
    </recommendedName>
    <alternativeName>
        <fullName evidence="5">PNP/PMP oxidase</fullName>
        <shortName evidence="5">PNPOx</shortName>
    </alternativeName>
    <alternativeName>
        <fullName evidence="5">Pyridoxal 5'-phosphate synthase</fullName>
    </alternativeName>
</protein>
<comment type="caution">
    <text evidence="5">Lacks conserved residue(s) required for the propagation of feature annotation.</text>
</comment>
<feature type="domain" description="Pyridoxine 5'-phosphate oxidase dimerisation C-terminal" evidence="9">
    <location>
        <begin position="175"/>
        <end position="215"/>
    </location>
</feature>
<dbReference type="PATRIC" id="fig|317.174.peg.44"/>
<dbReference type="PANTHER" id="PTHR10851:SF0">
    <property type="entry name" value="PYRIDOXINE-5'-PHOSPHATE OXIDASE"/>
    <property type="match status" value="1"/>
</dbReference>
<evidence type="ECO:0000256" key="3">
    <source>
        <dbReference type="ARBA" id="ARBA00022643"/>
    </source>
</evidence>
<dbReference type="RefSeq" id="WP_020292653.1">
    <property type="nucleotide sequence ID" value="NZ_JPQT01000010.1"/>
</dbReference>
<dbReference type="PANTHER" id="PTHR10851">
    <property type="entry name" value="PYRIDOXINE-5-PHOSPHATE OXIDASE"/>
    <property type="match status" value="1"/>
</dbReference>
<dbReference type="Proteomes" id="UP000028643">
    <property type="component" value="Unassembled WGS sequence"/>
</dbReference>
<feature type="binding site" evidence="5 7">
    <location>
        <position position="188"/>
    </location>
    <ligand>
        <name>FMN</name>
        <dbReference type="ChEBI" id="CHEBI:58210"/>
    </ligand>
</feature>
<organism evidence="10 11">
    <name type="scientific">Pseudomonas syringae</name>
    <dbReference type="NCBI Taxonomy" id="317"/>
    <lineage>
        <taxon>Bacteria</taxon>
        <taxon>Pseudomonadati</taxon>
        <taxon>Pseudomonadota</taxon>
        <taxon>Gammaproteobacteria</taxon>
        <taxon>Pseudomonadales</taxon>
        <taxon>Pseudomonadaceae</taxon>
        <taxon>Pseudomonas</taxon>
    </lineage>
</organism>
<accession>A0A085VLI3</accession>
<dbReference type="EC" id="1.4.3.5" evidence="5"/>
<evidence type="ECO:0000256" key="5">
    <source>
        <dbReference type="HAMAP-Rule" id="MF_01629"/>
    </source>
</evidence>
<dbReference type="InterPro" id="IPR019576">
    <property type="entry name" value="Pyridoxamine_oxidase_dimer_C"/>
</dbReference>
<dbReference type="EMBL" id="JPQT01000010">
    <property type="protein sequence ID" value="KFE56296.1"/>
    <property type="molecule type" value="Genomic_DNA"/>
</dbReference>
<feature type="binding site" evidence="5 7">
    <location>
        <begin position="143"/>
        <end position="144"/>
    </location>
    <ligand>
        <name>FMN</name>
        <dbReference type="ChEBI" id="CHEBI:58210"/>
    </ligand>
</feature>
<dbReference type="UniPathway" id="UPA01068">
    <property type="reaction ID" value="UER00304"/>
</dbReference>
<dbReference type="InterPro" id="IPR011576">
    <property type="entry name" value="Pyridox_Oxase_N"/>
</dbReference>
<evidence type="ECO:0000259" key="9">
    <source>
        <dbReference type="Pfam" id="PF10590"/>
    </source>
</evidence>
<feature type="binding site" evidence="5 6">
    <location>
        <position position="134"/>
    </location>
    <ligand>
        <name>substrate</name>
    </ligand>
</feature>
<feature type="binding site" evidence="5 6">
    <location>
        <position position="130"/>
    </location>
    <ligand>
        <name>substrate</name>
    </ligand>
</feature>
<keyword evidence="4 5" id="KW-0560">Oxidoreductase</keyword>
<gene>
    <name evidence="5" type="primary">pdxH</name>
    <name evidence="10" type="ORF">IV02_00200</name>
</gene>
<keyword evidence="3 5" id="KW-0288">FMN</keyword>
<dbReference type="InterPro" id="IPR019740">
    <property type="entry name" value="Pyridox_Oxase_CS"/>
</dbReference>
<dbReference type="PROSITE" id="PS01064">
    <property type="entry name" value="PYRIDOX_OXIDASE"/>
    <property type="match status" value="1"/>
</dbReference>
<feature type="binding site" evidence="5 7">
    <location>
        <position position="86"/>
    </location>
    <ligand>
        <name>FMN</name>
        <dbReference type="ChEBI" id="CHEBI:58210"/>
    </ligand>
</feature>
<reference evidence="10 11" key="1">
    <citation type="submission" date="2014-07" db="EMBL/GenBank/DDBJ databases">
        <title>Draft Genome Sequences of Environmental Pseudomonas syringae strains.</title>
        <authorList>
            <person name="Baltrus D.A."/>
            <person name="Berge O."/>
            <person name="Morris C."/>
        </authorList>
    </citation>
    <scope>NUCLEOTIDE SEQUENCE [LARGE SCALE GENOMIC DNA]</scope>
    <source>
        <strain evidence="10 11">CEB003</strain>
    </source>
</reference>
<evidence type="ECO:0000259" key="8">
    <source>
        <dbReference type="Pfam" id="PF01243"/>
    </source>
</evidence>
<dbReference type="Pfam" id="PF10590">
    <property type="entry name" value="PNP_phzG_C"/>
    <property type="match status" value="1"/>
</dbReference>
<dbReference type="NCBIfam" id="NF004231">
    <property type="entry name" value="PRK05679.1"/>
    <property type="match status" value="1"/>
</dbReference>
<feature type="binding site" evidence="5 6">
    <location>
        <position position="69"/>
    </location>
    <ligand>
        <name>substrate</name>
    </ligand>
</feature>
<dbReference type="GO" id="GO:0004733">
    <property type="term" value="F:pyridoxamine phosphate oxidase activity"/>
    <property type="evidence" value="ECO:0007669"/>
    <property type="project" value="UniProtKB-UniRule"/>
</dbReference>
<evidence type="ECO:0000256" key="2">
    <source>
        <dbReference type="ARBA" id="ARBA00022630"/>
    </source>
</evidence>
<feature type="binding site" evidence="5 6">
    <location>
        <position position="126"/>
    </location>
    <ligand>
        <name>substrate</name>
    </ligand>
</feature>
<dbReference type="HAMAP" id="MF_01629">
    <property type="entry name" value="PdxH"/>
    <property type="match status" value="1"/>
</dbReference>
<evidence type="ECO:0000256" key="7">
    <source>
        <dbReference type="PIRSR" id="PIRSR000190-2"/>
    </source>
</evidence>
<proteinExistence type="inferred from homology"/>
<feature type="binding site" evidence="6">
    <location>
        <begin position="9"/>
        <end position="12"/>
    </location>
    <ligand>
        <name>substrate</name>
    </ligand>
</feature>
<evidence type="ECO:0000313" key="11">
    <source>
        <dbReference type="Proteomes" id="UP000028643"/>
    </source>
</evidence>
<keyword evidence="5" id="KW-0664">Pyridoxine biosynthesis</keyword>
<comment type="catalytic activity">
    <reaction evidence="5">
        <text>pyridoxamine 5'-phosphate + O2 + H2O = pyridoxal 5'-phosphate + H2O2 + NH4(+)</text>
        <dbReference type="Rhea" id="RHEA:15817"/>
        <dbReference type="ChEBI" id="CHEBI:15377"/>
        <dbReference type="ChEBI" id="CHEBI:15379"/>
        <dbReference type="ChEBI" id="CHEBI:16240"/>
        <dbReference type="ChEBI" id="CHEBI:28938"/>
        <dbReference type="ChEBI" id="CHEBI:58451"/>
        <dbReference type="ChEBI" id="CHEBI:597326"/>
        <dbReference type="EC" id="1.4.3.5"/>
    </reaction>
</comment>
<dbReference type="NCBIfam" id="TIGR00558">
    <property type="entry name" value="pdxH"/>
    <property type="match status" value="1"/>
</dbReference>
<dbReference type="SUPFAM" id="SSF50475">
    <property type="entry name" value="FMN-binding split barrel"/>
    <property type="match status" value="1"/>
</dbReference>
<feature type="binding site" evidence="5 7">
    <location>
        <position position="198"/>
    </location>
    <ligand>
        <name>FMN</name>
        <dbReference type="ChEBI" id="CHEBI:58210"/>
    </ligand>
</feature>
<dbReference type="InterPro" id="IPR000659">
    <property type="entry name" value="Pyridox_Oxase"/>
</dbReference>
<comment type="pathway">
    <text evidence="5">Cofactor metabolism; pyridoxal 5'-phosphate salvage; pyridoxal 5'-phosphate from pyridoxamine 5'-phosphate: step 1/1.</text>
</comment>
<evidence type="ECO:0000313" key="10">
    <source>
        <dbReference type="EMBL" id="KFE56296.1"/>
    </source>
</evidence>
<dbReference type="GO" id="GO:0008615">
    <property type="term" value="P:pyridoxine biosynthetic process"/>
    <property type="evidence" value="ECO:0007669"/>
    <property type="project" value="UniProtKB-UniRule"/>
</dbReference>
<comment type="subunit">
    <text evidence="5">Homodimer.</text>
</comment>
<comment type="caution">
    <text evidence="10">The sequence shown here is derived from an EMBL/GenBank/DDBJ whole genome shotgun (WGS) entry which is preliminary data.</text>
</comment>
<evidence type="ECO:0000256" key="6">
    <source>
        <dbReference type="PIRSR" id="PIRSR000190-1"/>
    </source>
</evidence>
<dbReference type="InterPro" id="IPR012349">
    <property type="entry name" value="Split_barrel_FMN-bd"/>
</dbReference>
<name>A0A085VLI3_PSESX</name>
<dbReference type="AlphaFoldDB" id="A0A085VLI3"/>
<feature type="binding site" evidence="5 7">
    <location>
        <position position="108"/>
    </location>
    <ligand>
        <name>FMN</name>
        <dbReference type="ChEBI" id="CHEBI:58210"/>
    </ligand>
</feature>
<sequence length="215" mass="24478">MPLSLAEMRRSYTLNGLQDEAALDDPLTLFRQWMQQARDTECAPIEANSMMLATVDSEGNPHCRVLLLKGLSDEGFTFFGNYQSDKGRQLAGNPNAAMTFFWPGLERQVRIEGQVSKLQAQLSDAYFESRSEASRLGAWASPQSQPLANRAALESLMADTITRFVDQPVPRPAHWGGYCLRPQRLEFWQGRADRLHDRIDYRLQNGVWFRNRLAP</sequence>
<comment type="function">
    <text evidence="5">Catalyzes the oxidation of either pyridoxine 5'-phosphate (PNP) or pyridoxamine 5'-phosphate (PMP) into pyridoxal 5'-phosphate (PLP).</text>
</comment>
<dbReference type="Pfam" id="PF01243">
    <property type="entry name" value="PNPOx_N"/>
    <property type="match status" value="1"/>
</dbReference>
<comment type="similarity">
    <text evidence="1 5">Belongs to the pyridoxamine 5'-phosphate oxidase family.</text>
</comment>
<feature type="domain" description="Pyridoxamine 5'-phosphate oxidase N-terminal" evidence="8">
    <location>
        <begin position="46"/>
        <end position="154"/>
    </location>
</feature>
<keyword evidence="2 5" id="KW-0285">Flavoprotein</keyword>
<comment type="catalytic activity">
    <reaction evidence="5">
        <text>pyridoxine 5'-phosphate + O2 = pyridoxal 5'-phosphate + H2O2</text>
        <dbReference type="Rhea" id="RHEA:15149"/>
        <dbReference type="ChEBI" id="CHEBI:15379"/>
        <dbReference type="ChEBI" id="CHEBI:16240"/>
        <dbReference type="ChEBI" id="CHEBI:58589"/>
        <dbReference type="ChEBI" id="CHEBI:597326"/>
        <dbReference type="EC" id="1.4.3.5"/>
    </reaction>
</comment>
<dbReference type="PIRSF" id="PIRSF000190">
    <property type="entry name" value="Pyd_amn-ph_oxd"/>
    <property type="match status" value="1"/>
</dbReference>
<dbReference type="GO" id="GO:0010181">
    <property type="term" value="F:FMN binding"/>
    <property type="evidence" value="ECO:0007669"/>
    <property type="project" value="UniProtKB-UniRule"/>
</dbReference>
<evidence type="ECO:0000256" key="4">
    <source>
        <dbReference type="ARBA" id="ARBA00023002"/>
    </source>
</evidence>
<dbReference type="Gene3D" id="2.30.110.10">
    <property type="entry name" value="Electron Transport, Fmn-binding Protein, Chain A"/>
    <property type="match status" value="1"/>
</dbReference>